<organism evidence="3 4">
    <name type="scientific">Colletotrichum gloeosporioides (strain Cg-14)</name>
    <name type="common">Anthracnose fungus</name>
    <name type="synonym">Glomerella cingulata</name>
    <dbReference type="NCBI Taxonomy" id="1237896"/>
    <lineage>
        <taxon>Eukaryota</taxon>
        <taxon>Fungi</taxon>
        <taxon>Dikarya</taxon>
        <taxon>Ascomycota</taxon>
        <taxon>Pezizomycotina</taxon>
        <taxon>Sordariomycetes</taxon>
        <taxon>Hypocreomycetidae</taxon>
        <taxon>Glomerellales</taxon>
        <taxon>Glomerellaceae</taxon>
        <taxon>Colletotrichum</taxon>
        <taxon>Colletotrichum gloeosporioides species complex</taxon>
    </lineage>
</organism>
<name>T0M0N0_COLGC</name>
<reference evidence="4" key="1">
    <citation type="journal article" date="2013" name="Mol. Plant Microbe Interact.">
        <title>Global aspects of pacC regulation of pathogenicity genes in Colletotrichum gloeosporioides as revealed by transcriptome analysis.</title>
        <authorList>
            <person name="Alkan N."/>
            <person name="Meng X."/>
            <person name="Friedlander G."/>
            <person name="Reuveni E."/>
            <person name="Sukno S."/>
            <person name="Sherman A."/>
            <person name="Thon M."/>
            <person name="Fluhr R."/>
            <person name="Prusky D."/>
        </authorList>
    </citation>
    <scope>NUCLEOTIDE SEQUENCE [LARGE SCALE GENOMIC DNA]</scope>
    <source>
        <strain evidence="4">Cg-14</strain>
    </source>
</reference>
<dbReference type="AlphaFoldDB" id="T0M0N0"/>
<keyword evidence="2" id="KW-1133">Transmembrane helix</keyword>
<dbReference type="EMBL" id="AMYD01001154">
    <property type="protein sequence ID" value="EQB54370.1"/>
    <property type="molecule type" value="Genomic_DNA"/>
</dbReference>
<accession>T0M0N0</accession>
<feature type="region of interest" description="Disordered" evidence="1">
    <location>
        <begin position="150"/>
        <end position="232"/>
    </location>
</feature>
<feature type="compositionally biased region" description="Low complexity" evidence="1">
    <location>
        <begin position="328"/>
        <end position="347"/>
    </location>
</feature>
<keyword evidence="2" id="KW-0472">Membrane</keyword>
<evidence type="ECO:0000256" key="1">
    <source>
        <dbReference type="SAM" id="MobiDB-lite"/>
    </source>
</evidence>
<proteinExistence type="predicted"/>
<protein>
    <submittedName>
        <fullName evidence="3">Uncharacterized protein</fullName>
    </submittedName>
</protein>
<feature type="compositionally biased region" description="Polar residues" evidence="1">
    <location>
        <begin position="348"/>
        <end position="358"/>
    </location>
</feature>
<comment type="caution">
    <text evidence="3">The sequence shown here is derived from an EMBL/GenBank/DDBJ whole genome shotgun (WGS) entry which is preliminary data.</text>
</comment>
<dbReference type="Proteomes" id="UP000015530">
    <property type="component" value="Unassembled WGS sequence"/>
</dbReference>
<evidence type="ECO:0000313" key="3">
    <source>
        <dbReference type="EMBL" id="EQB54370.1"/>
    </source>
</evidence>
<sequence length="609" mass="65299">MPPAKPGSLGLALLSQTTRALYTLIASSLYIPQTNLHLCSILARTIAVCFSIFASAFFHVCQICSIAVEGALATWTISLCVFVWAVPYAIFLSGVFSVAVFVIVLEQCETVYLILRSCLRGTEAPVSPGAASPARQSLAPLDQSVAMTELTSNEPTPSPSSTASTTQPNRSQNSHSRSRAPRGSRMPRSTRGRAPTPGPDGTMEKLQQEFGGRDGSEQFSEPRFSPEALPGLNDRHVLGEISHTNTDSARLPFSASHGHFGDPGRLLKPSSTGKAAGHTAASHARRISAGFSHGGPLSSNPTVASFDVNALTGAAARNDENQPPLSKSGEATFTSSSGSSPSLAPSSGIQSKFNSRPSSRVEKKRIPKSRTMTVLSNLTASLSRTSLTSFTGSDRKASTSRSVSSRKVSGSSTSTLSTTDTSRVPTPMSAEVNPLIINTAQSSQYWAGRFQSLHDRFHNDDLQPHSLATLVSAHASRSTVVRDQRAAYQSRGNLPLSTTTALDRYSTTAISREAKALDEEDNRCLRVFLHLDSLCATPEAQKSLHAWQEIYARRNNRVALLPHGVSMDKGFVARIFGGGRRSMGAPRPEKQVIEGKYRTVKRVSVFVLN</sequence>
<gene>
    <name evidence="3" type="ORF">CGLO_05783</name>
</gene>
<keyword evidence="2" id="KW-0812">Transmembrane</keyword>
<dbReference type="HOGENOM" id="CLU_448331_0_0_1"/>
<feature type="compositionally biased region" description="Low complexity" evidence="1">
    <location>
        <begin position="399"/>
        <end position="424"/>
    </location>
</feature>
<feature type="transmembrane region" description="Helical" evidence="2">
    <location>
        <begin position="36"/>
        <end position="60"/>
    </location>
</feature>
<feature type="compositionally biased region" description="Low complexity" evidence="1">
    <location>
        <begin position="151"/>
        <end position="168"/>
    </location>
</feature>
<feature type="region of interest" description="Disordered" evidence="1">
    <location>
        <begin position="247"/>
        <end position="282"/>
    </location>
</feature>
<feature type="compositionally biased region" description="Basic and acidic residues" evidence="1">
    <location>
        <begin position="202"/>
        <end position="216"/>
    </location>
</feature>
<evidence type="ECO:0000256" key="2">
    <source>
        <dbReference type="SAM" id="Phobius"/>
    </source>
</evidence>
<feature type="region of interest" description="Disordered" evidence="1">
    <location>
        <begin position="387"/>
        <end position="427"/>
    </location>
</feature>
<evidence type="ECO:0000313" key="4">
    <source>
        <dbReference type="Proteomes" id="UP000015530"/>
    </source>
</evidence>
<dbReference type="OrthoDB" id="3557758at2759"/>
<feature type="transmembrane region" description="Helical" evidence="2">
    <location>
        <begin position="72"/>
        <end position="105"/>
    </location>
</feature>
<feature type="region of interest" description="Disordered" evidence="1">
    <location>
        <begin position="317"/>
        <end position="373"/>
    </location>
</feature>